<gene>
    <name evidence="1" type="ORF">PGT21_014614</name>
</gene>
<evidence type="ECO:0000313" key="1">
    <source>
        <dbReference type="EMBL" id="KAA1067687.1"/>
    </source>
</evidence>
<accession>A0A5B0LRR1</accession>
<dbReference type="OrthoDB" id="10365090at2759"/>
<protein>
    <submittedName>
        <fullName evidence="1">Uncharacterized protein</fullName>
    </submittedName>
</protein>
<dbReference type="AlphaFoldDB" id="A0A5B0LRR1"/>
<dbReference type="Proteomes" id="UP000324748">
    <property type="component" value="Unassembled WGS sequence"/>
</dbReference>
<sequence length="122" mass="13157">MYNEDYRARAWLTCLAKVLVPTVNRKCTLLTIAETPLRDSDHLHQKSPAGSLPQKIGFATSRSSSAAHVGVGPDSTGEMIAEEDQTLPSPMAEAALCATGVHGKFFEIHTPYVNPALHVASR</sequence>
<dbReference type="EMBL" id="VSWC01000184">
    <property type="protein sequence ID" value="KAA1067687.1"/>
    <property type="molecule type" value="Genomic_DNA"/>
</dbReference>
<proteinExistence type="predicted"/>
<organism evidence="1 2">
    <name type="scientific">Puccinia graminis f. sp. tritici</name>
    <dbReference type="NCBI Taxonomy" id="56615"/>
    <lineage>
        <taxon>Eukaryota</taxon>
        <taxon>Fungi</taxon>
        <taxon>Dikarya</taxon>
        <taxon>Basidiomycota</taxon>
        <taxon>Pucciniomycotina</taxon>
        <taxon>Pucciniomycetes</taxon>
        <taxon>Pucciniales</taxon>
        <taxon>Pucciniaceae</taxon>
        <taxon>Puccinia</taxon>
    </lineage>
</organism>
<comment type="caution">
    <text evidence="1">The sequence shown here is derived from an EMBL/GenBank/DDBJ whole genome shotgun (WGS) entry which is preliminary data.</text>
</comment>
<keyword evidence="2" id="KW-1185">Reference proteome</keyword>
<name>A0A5B0LRR1_PUCGR</name>
<evidence type="ECO:0000313" key="2">
    <source>
        <dbReference type="Proteomes" id="UP000324748"/>
    </source>
</evidence>
<reference evidence="1 2" key="1">
    <citation type="submission" date="2019-05" db="EMBL/GenBank/DDBJ databases">
        <title>Emergence of the Ug99 lineage of the wheat stem rust pathogen through somatic hybridization.</title>
        <authorList>
            <person name="Li F."/>
            <person name="Upadhyaya N.M."/>
            <person name="Sperschneider J."/>
            <person name="Matny O."/>
            <person name="Nguyen-Phuc H."/>
            <person name="Mago R."/>
            <person name="Raley C."/>
            <person name="Miller M.E."/>
            <person name="Silverstein K.A.T."/>
            <person name="Henningsen E."/>
            <person name="Hirsch C.D."/>
            <person name="Visser B."/>
            <person name="Pretorius Z.A."/>
            <person name="Steffenson B.J."/>
            <person name="Schwessinger B."/>
            <person name="Dodds P.N."/>
            <person name="Figueroa M."/>
        </authorList>
    </citation>
    <scope>NUCLEOTIDE SEQUENCE [LARGE SCALE GENOMIC DNA]</scope>
    <source>
        <strain evidence="1">21-0</strain>
    </source>
</reference>